<evidence type="ECO:0000313" key="6">
    <source>
        <dbReference type="Proteomes" id="UP000574067"/>
    </source>
</evidence>
<dbReference type="SUPFAM" id="SSF55785">
    <property type="entry name" value="PYP-like sensor domain (PAS domain)"/>
    <property type="match status" value="1"/>
</dbReference>
<keyword evidence="2" id="KW-0472">Membrane</keyword>
<dbReference type="RefSeq" id="WP_169160555.1">
    <property type="nucleotide sequence ID" value="NZ_JABBFW010000007.1"/>
</dbReference>
<dbReference type="EMBL" id="JABBFW010000007">
    <property type="protein sequence ID" value="NML15643.1"/>
    <property type="molecule type" value="Genomic_DNA"/>
</dbReference>
<feature type="transmembrane region" description="Helical" evidence="2">
    <location>
        <begin position="178"/>
        <end position="203"/>
    </location>
</feature>
<dbReference type="Pfam" id="PF07568">
    <property type="entry name" value="HisKA_2"/>
    <property type="match status" value="1"/>
</dbReference>
<dbReference type="SMART" id="SM00086">
    <property type="entry name" value="PAC"/>
    <property type="match status" value="1"/>
</dbReference>
<dbReference type="InterPro" id="IPR000700">
    <property type="entry name" value="PAS-assoc_C"/>
</dbReference>
<dbReference type="InterPro" id="IPR003018">
    <property type="entry name" value="GAF"/>
</dbReference>
<dbReference type="InterPro" id="IPR013656">
    <property type="entry name" value="PAS_4"/>
</dbReference>
<proteinExistence type="predicted"/>
<evidence type="ECO:0000313" key="5">
    <source>
        <dbReference type="EMBL" id="NML15643.1"/>
    </source>
</evidence>
<evidence type="ECO:0000259" key="4">
    <source>
        <dbReference type="PROSITE" id="PS50113"/>
    </source>
</evidence>
<dbReference type="SUPFAM" id="SSF55874">
    <property type="entry name" value="ATPase domain of HSP90 chaperone/DNA topoisomerase II/histidine kinase"/>
    <property type="match status" value="1"/>
</dbReference>
<dbReference type="Pfam" id="PF08448">
    <property type="entry name" value="PAS_4"/>
    <property type="match status" value="1"/>
</dbReference>
<keyword evidence="2" id="KW-1133">Transmembrane helix</keyword>
<dbReference type="InterPro" id="IPR029016">
    <property type="entry name" value="GAF-like_dom_sf"/>
</dbReference>
<organism evidence="5 6">
    <name type="scientific">Azohydromonas caseinilytica</name>
    <dbReference type="NCBI Taxonomy" id="2728836"/>
    <lineage>
        <taxon>Bacteria</taxon>
        <taxon>Pseudomonadati</taxon>
        <taxon>Pseudomonadota</taxon>
        <taxon>Betaproteobacteria</taxon>
        <taxon>Burkholderiales</taxon>
        <taxon>Sphaerotilaceae</taxon>
        <taxon>Azohydromonas</taxon>
    </lineage>
</organism>
<evidence type="ECO:0000259" key="3">
    <source>
        <dbReference type="PROSITE" id="PS50109"/>
    </source>
</evidence>
<dbReference type="InterPro" id="IPR007891">
    <property type="entry name" value="CHASE3"/>
</dbReference>
<feature type="domain" description="Histidine kinase" evidence="3">
    <location>
        <begin position="575"/>
        <end position="768"/>
    </location>
</feature>
<dbReference type="SMART" id="SM00387">
    <property type="entry name" value="HATPase_c"/>
    <property type="match status" value="1"/>
</dbReference>
<sequence length="783" mass="85873">MRLHPPPARCAIALALGLLLLVAALALWAQHEATQAADQRQHMVQLRLDLAQLKADATEVPRTLGAYTLTGRDEWLQLYRQASTHVPERMRRLQALTAGDPAQRQGLQRLVPAVEALLRFYADMFDTASREGVEAARRSLAEAAGRGFTRRVHAVVDELDAEAARLQALRDTQARRDAALSTAVMLLGSALSLLLFASAALAFRRGAGRLQGSIAELTQAQASLRQANDALHAQSAHLAELNEALWKSVSERHAWGSPRPGTASAPAPLDDPARLVALKDTGLLDSAAEESFDRFTRLAAQTLNVPVSLISLVDDHRQFFKSAAGLAEPWASRRQTPLSHSFCQHVVTTGAPLVVADARQDPRLRDNGAVRDLGVTAYLGVPLATPEGHVLGSFCAIDSRPRPWSEQDRVTMERIAQSVLASIAVRMQLQALERRVHERSAEARMLADAIEHSLNGFYMVDAELRFTYANAAYCRMVGCGDPARLLGRSAEAYCADPHQHRRILGELGERGASQQQYTARREDGSTFAALTHAHRVSGEDGAPVYAVSVIDITERQRAQDAMRASLAEKEVLLQEIHHRVKNNLQVVSSLLQLQRRQQRDPALRDVFLDAENRVRAMALVHERLYRQQQLSALDFGDYLRGLVEQLLRSHGAGKRVALALELQPLLLPVGAAIPLALITSELVTNALKYAYQDRDTGELRITLRSEGAESLRLEVADDGPGLAAGFDPQTASSLGVRLVLMLAQQLGAEVEFRRGPGACCRLTAPVRWRPVQEEDAKEDATRV</sequence>
<dbReference type="PANTHER" id="PTHR43102:SF2">
    <property type="entry name" value="GAF DOMAIN-CONTAINING PROTEIN"/>
    <property type="match status" value="1"/>
</dbReference>
<accession>A0A848FBE8</accession>
<protein>
    <submittedName>
        <fullName evidence="5">GAF domain-containing protein</fullName>
    </submittedName>
</protein>
<dbReference type="Pfam" id="PF01590">
    <property type="entry name" value="GAF"/>
    <property type="match status" value="1"/>
</dbReference>
<evidence type="ECO:0000256" key="1">
    <source>
        <dbReference type="SAM" id="Coils"/>
    </source>
</evidence>
<dbReference type="InterPro" id="IPR035965">
    <property type="entry name" value="PAS-like_dom_sf"/>
</dbReference>
<dbReference type="Gene3D" id="3.30.450.20">
    <property type="entry name" value="PAS domain"/>
    <property type="match status" value="1"/>
</dbReference>
<gene>
    <name evidence="5" type="ORF">HHL10_11750</name>
</gene>
<dbReference type="Gene3D" id="3.30.450.40">
    <property type="match status" value="1"/>
</dbReference>
<dbReference type="Pfam" id="PF02518">
    <property type="entry name" value="HATPase_c"/>
    <property type="match status" value="1"/>
</dbReference>
<feature type="domain" description="PAC" evidence="4">
    <location>
        <begin position="513"/>
        <end position="564"/>
    </location>
</feature>
<keyword evidence="2" id="KW-0812">Transmembrane</keyword>
<dbReference type="InterPro" id="IPR000014">
    <property type="entry name" value="PAS"/>
</dbReference>
<feature type="coiled-coil region" evidence="1">
    <location>
        <begin position="214"/>
        <end position="244"/>
    </location>
</feature>
<dbReference type="PROSITE" id="PS50113">
    <property type="entry name" value="PAC"/>
    <property type="match status" value="1"/>
</dbReference>
<dbReference type="CDD" id="cd00130">
    <property type="entry name" value="PAS"/>
    <property type="match status" value="1"/>
</dbReference>
<dbReference type="AlphaFoldDB" id="A0A848FBE8"/>
<dbReference type="InterPro" id="IPR003594">
    <property type="entry name" value="HATPase_dom"/>
</dbReference>
<dbReference type="InterPro" id="IPR001610">
    <property type="entry name" value="PAC"/>
</dbReference>
<reference evidence="5 6" key="1">
    <citation type="submission" date="2020-04" db="EMBL/GenBank/DDBJ databases">
        <title>Azohydromonas sp. isolated from soil.</title>
        <authorList>
            <person name="Dahal R.H."/>
        </authorList>
    </citation>
    <scope>NUCLEOTIDE SEQUENCE [LARGE SCALE GENOMIC DNA]</scope>
    <source>
        <strain evidence="5 6">G-1-1-14</strain>
    </source>
</reference>
<dbReference type="NCBIfam" id="TIGR00229">
    <property type="entry name" value="sensory_box"/>
    <property type="match status" value="1"/>
</dbReference>
<dbReference type="SUPFAM" id="SSF55781">
    <property type="entry name" value="GAF domain-like"/>
    <property type="match status" value="1"/>
</dbReference>
<dbReference type="SMART" id="SM00065">
    <property type="entry name" value="GAF"/>
    <property type="match status" value="1"/>
</dbReference>
<dbReference type="InterPro" id="IPR005467">
    <property type="entry name" value="His_kinase_dom"/>
</dbReference>
<dbReference type="Pfam" id="PF05227">
    <property type="entry name" value="CHASE3"/>
    <property type="match status" value="1"/>
</dbReference>
<dbReference type="Gene3D" id="3.30.565.10">
    <property type="entry name" value="Histidine kinase-like ATPase, C-terminal domain"/>
    <property type="match status" value="1"/>
</dbReference>
<dbReference type="PROSITE" id="PS50109">
    <property type="entry name" value="HIS_KIN"/>
    <property type="match status" value="1"/>
</dbReference>
<evidence type="ECO:0000256" key="2">
    <source>
        <dbReference type="SAM" id="Phobius"/>
    </source>
</evidence>
<dbReference type="InterPro" id="IPR011495">
    <property type="entry name" value="Sig_transdc_His_kin_sub2_dim/P"/>
</dbReference>
<dbReference type="PANTHER" id="PTHR43102">
    <property type="entry name" value="SLR1143 PROTEIN"/>
    <property type="match status" value="1"/>
</dbReference>
<keyword evidence="1" id="KW-0175">Coiled coil</keyword>
<name>A0A848FBE8_9BURK</name>
<dbReference type="Proteomes" id="UP000574067">
    <property type="component" value="Unassembled WGS sequence"/>
</dbReference>
<dbReference type="InterPro" id="IPR036890">
    <property type="entry name" value="HATPase_C_sf"/>
</dbReference>
<keyword evidence="6" id="KW-1185">Reference proteome</keyword>
<comment type="caution">
    <text evidence="5">The sequence shown here is derived from an EMBL/GenBank/DDBJ whole genome shotgun (WGS) entry which is preliminary data.</text>
</comment>